<proteinExistence type="predicted"/>
<dbReference type="AlphaFoldDB" id="A0A844GN71"/>
<reference evidence="3 4" key="1">
    <citation type="submission" date="2019-11" db="EMBL/GenBank/DDBJ databases">
        <title>Draft genome sequence of Blautia luti DSM 14534T, isolated from human stool.</title>
        <authorList>
            <person name="Ortiz R."/>
            <person name="Melis-Arcos F."/>
            <person name="Covarrubias P."/>
            <person name="Cardenas J.P."/>
            <person name="Perez-Donoso J."/>
            <person name="Almonacid D."/>
        </authorList>
    </citation>
    <scope>NUCLEOTIDE SEQUENCE [LARGE SCALE GENOMIC DNA]</scope>
    <source>
        <strain evidence="3 4">DSM 14534</strain>
    </source>
</reference>
<name>A0A844GN71_9FIRM</name>
<feature type="binding site" evidence="2">
    <location>
        <position position="148"/>
    </location>
    <ligand>
        <name>Co(2+)</name>
        <dbReference type="ChEBI" id="CHEBI:48828"/>
    </ligand>
</feature>
<dbReference type="Gene3D" id="3.40.50.1400">
    <property type="match status" value="2"/>
</dbReference>
<feature type="active site" description="Proton acceptor" evidence="1">
    <location>
        <position position="148"/>
    </location>
</feature>
<comment type="caution">
    <text evidence="3">The sequence shown here is derived from an EMBL/GenBank/DDBJ whole genome shotgun (WGS) entry which is preliminary data.</text>
</comment>
<organism evidence="3 4">
    <name type="scientific">Blautia luti DSM 14534 = JCM 17040</name>
    <dbReference type="NCBI Taxonomy" id="649762"/>
    <lineage>
        <taxon>Bacteria</taxon>
        <taxon>Bacillati</taxon>
        <taxon>Bacillota</taxon>
        <taxon>Clostridia</taxon>
        <taxon>Lachnospirales</taxon>
        <taxon>Lachnospiraceae</taxon>
        <taxon>Blautia</taxon>
    </lineage>
</organism>
<dbReference type="Pfam" id="PF06180">
    <property type="entry name" value="CbiK"/>
    <property type="match status" value="1"/>
</dbReference>
<dbReference type="RefSeq" id="WP_118510175.1">
    <property type="nucleotide sequence ID" value="NZ_WMBC01000011.1"/>
</dbReference>
<feature type="binding site" evidence="2">
    <location>
        <position position="211"/>
    </location>
    <ligand>
        <name>Co(2+)</name>
        <dbReference type="ChEBI" id="CHEBI:48828"/>
    </ligand>
</feature>
<keyword evidence="2" id="KW-0479">Metal-binding</keyword>
<dbReference type="GO" id="GO:0019251">
    <property type="term" value="P:anaerobic cobalamin biosynthetic process"/>
    <property type="evidence" value="ECO:0007669"/>
    <property type="project" value="InterPro"/>
</dbReference>
<dbReference type="EMBL" id="WMBC01000011">
    <property type="protein sequence ID" value="MTD62150.1"/>
    <property type="molecule type" value="Genomic_DNA"/>
</dbReference>
<dbReference type="CDD" id="cd03413">
    <property type="entry name" value="CbiK_C"/>
    <property type="match status" value="1"/>
</dbReference>
<dbReference type="InterPro" id="IPR010388">
    <property type="entry name" value="Anaerobic_Co-chelatase"/>
</dbReference>
<evidence type="ECO:0000313" key="3">
    <source>
        <dbReference type="EMBL" id="MTD62150.1"/>
    </source>
</evidence>
<gene>
    <name evidence="3" type="ORF">GKZ57_13065</name>
</gene>
<evidence type="ECO:0000256" key="1">
    <source>
        <dbReference type="PIRSR" id="PIRSR033579-1"/>
    </source>
</evidence>
<dbReference type="Proteomes" id="UP000437824">
    <property type="component" value="Unassembled WGS sequence"/>
</dbReference>
<evidence type="ECO:0000313" key="4">
    <source>
        <dbReference type="Proteomes" id="UP000437824"/>
    </source>
</evidence>
<dbReference type="PIRSF" id="PIRSF033579">
    <property type="entry name" value="Anaer_Co_chel"/>
    <property type="match status" value="1"/>
</dbReference>
<sequence>MPIPEKTAVLVISFGTSYPETRKKTIEKIEKDIQQAFPDLPCYRAWTSPRIRAKLKKRDGTHIMDIAEAMIQMKNDGIRNVIVQPTYVITGFESDAMKKEVLASEKDFDSIVICDSLIVTQQDEEEVCQALIREYHPAPEDLLLLMGHGTEHIANELYPEMDRLFKESGCPNIHIRTVEGDFSLETFLEELRTIHPAHVHLAPFMIVAGDHASNDMAGEDEDSWKSILEKEGFQISCTLQGLGELPSIRDIFLRHVRAGSAQLTR</sequence>
<accession>A0A844GN71</accession>
<dbReference type="SUPFAM" id="SSF53800">
    <property type="entry name" value="Chelatase"/>
    <property type="match status" value="1"/>
</dbReference>
<evidence type="ECO:0000256" key="2">
    <source>
        <dbReference type="PIRSR" id="PIRSR033579-3"/>
    </source>
</evidence>
<dbReference type="GO" id="GO:0016852">
    <property type="term" value="F:sirohydrochlorin cobaltochelatase activity"/>
    <property type="evidence" value="ECO:0007669"/>
    <property type="project" value="InterPro"/>
</dbReference>
<protein>
    <submittedName>
        <fullName evidence="3">Cobalt chelatase</fullName>
    </submittedName>
</protein>
<dbReference type="GO" id="GO:0046872">
    <property type="term" value="F:metal ion binding"/>
    <property type="evidence" value="ECO:0007669"/>
    <property type="project" value="UniProtKB-KW"/>
</dbReference>
<keyword evidence="2" id="KW-0170">Cobalt</keyword>
<feature type="binding site" evidence="2">
    <location>
        <position position="179"/>
    </location>
    <ligand>
        <name>Co(2+)</name>
        <dbReference type="ChEBI" id="CHEBI:48828"/>
    </ligand>
</feature>